<dbReference type="KEGG" id="vab:WPS_30230"/>
<dbReference type="Gene3D" id="2.60.40.420">
    <property type="entry name" value="Cupredoxins - blue copper proteins"/>
    <property type="match status" value="1"/>
</dbReference>
<proteinExistence type="predicted"/>
<evidence type="ECO:0000313" key="2">
    <source>
        <dbReference type="Proteomes" id="UP001317532"/>
    </source>
</evidence>
<dbReference type="Proteomes" id="UP001317532">
    <property type="component" value="Chromosome"/>
</dbReference>
<organism evidence="1 2">
    <name type="scientific">Vulcanimicrobium alpinum</name>
    <dbReference type="NCBI Taxonomy" id="3016050"/>
    <lineage>
        <taxon>Bacteria</taxon>
        <taxon>Bacillati</taxon>
        <taxon>Vulcanimicrobiota</taxon>
        <taxon>Vulcanimicrobiia</taxon>
        <taxon>Vulcanimicrobiales</taxon>
        <taxon>Vulcanimicrobiaceae</taxon>
        <taxon>Vulcanimicrobium</taxon>
    </lineage>
</organism>
<reference evidence="1 2" key="1">
    <citation type="journal article" date="2022" name="ISME Commun">
        <title>Vulcanimicrobium alpinus gen. nov. sp. nov., the first cultivated representative of the candidate phylum 'Eremiobacterota', is a metabolically versatile aerobic anoxygenic phototroph.</title>
        <authorList>
            <person name="Yabe S."/>
            <person name="Muto K."/>
            <person name="Abe K."/>
            <person name="Yokota A."/>
            <person name="Staudigel H."/>
            <person name="Tebo B.M."/>
        </authorList>
    </citation>
    <scope>NUCLEOTIDE SEQUENCE [LARGE SCALE GENOMIC DNA]</scope>
    <source>
        <strain evidence="1 2">WC8-2</strain>
    </source>
</reference>
<sequence length="145" mass="14392">MALPSTAIGVVTDPTYGSLGGYTQSVYSQSLGFAPGSQIMIRNGQAGVPHTLNVVSTTSFPASPALSTTAAGGTTIGADFASGTVAGSTTVGPFTLSPGTYYLGCAFHYASSAMRTVLNVSAGATPGPQATPAPSATQPPCIYCY</sequence>
<dbReference type="EMBL" id="AP025523">
    <property type="protein sequence ID" value="BDE07747.1"/>
    <property type="molecule type" value="Genomic_DNA"/>
</dbReference>
<evidence type="ECO:0000313" key="1">
    <source>
        <dbReference type="EMBL" id="BDE07747.1"/>
    </source>
</evidence>
<gene>
    <name evidence="1" type="ORF">WPS_30230</name>
</gene>
<accession>A0AAN1Y0G0</accession>
<protein>
    <submittedName>
        <fullName evidence="1">Uncharacterized protein</fullName>
    </submittedName>
</protein>
<dbReference type="AlphaFoldDB" id="A0AAN1Y0G0"/>
<name>A0AAN1Y0G0_UNVUL</name>
<keyword evidence="2" id="KW-1185">Reference proteome</keyword>
<dbReference type="InterPro" id="IPR008972">
    <property type="entry name" value="Cupredoxin"/>
</dbReference>